<comment type="caution">
    <text evidence="2">The sequence shown here is derived from an EMBL/GenBank/DDBJ whole genome shotgun (WGS) entry which is preliminary data.</text>
</comment>
<evidence type="ECO:0000313" key="3">
    <source>
        <dbReference type="Proteomes" id="UP000298355"/>
    </source>
</evidence>
<dbReference type="Proteomes" id="UP000298355">
    <property type="component" value="Unassembled WGS sequence"/>
</dbReference>
<dbReference type="RefSeq" id="WP_134364568.1">
    <property type="nucleotide sequence ID" value="NZ_SOGJ01000034.1"/>
</dbReference>
<feature type="region of interest" description="Disordered" evidence="1">
    <location>
        <begin position="66"/>
        <end position="98"/>
    </location>
</feature>
<gene>
    <name evidence="2" type="ORF">E3O65_15245</name>
</gene>
<organism evidence="2 3">
    <name type="scientific">Cryobacterium breve</name>
    <dbReference type="NCBI Taxonomy" id="1259258"/>
    <lineage>
        <taxon>Bacteria</taxon>
        <taxon>Bacillati</taxon>
        <taxon>Actinomycetota</taxon>
        <taxon>Actinomycetes</taxon>
        <taxon>Micrococcales</taxon>
        <taxon>Microbacteriaceae</taxon>
        <taxon>Cryobacterium</taxon>
    </lineage>
</organism>
<sequence>MGRVIATTTSVNLAEVLAFMRPRHRMLVANTRSDSCPQISPAAGGDAEMLHLTALSLAAHPVEAGARSTVRPLPGPAPRARSGTRLGALSPASAKLNG</sequence>
<reference evidence="2 3" key="1">
    <citation type="submission" date="2019-03" db="EMBL/GenBank/DDBJ databases">
        <title>Genomics of glacier-inhabiting Cryobacterium strains.</title>
        <authorList>
            <person name="Liu Q."/>
            <person name="Xin Y.-H."/>
        </authorList>
    </citation>
    <scope>NUCLEOTIDE SEQUENCE [LARGE SCALE GENOMIC DNA]</scope>
    <source>
        <strain evidence="2 3">TMT4-23</strain>
    </source>
</reference>
<evidence type="ECO:0000313" key="2">
    <source>
        <dbReference type="EMBL" id="TFC95394.1"/>
    </source>
</evidence>
<dbReference type="EMBL" id="SOGJ01000034">
    <property type="protein sequence ID" value="TFC95394.1"/>
    <property type="molecule type" value="Genomic_DNA"/>
</dbReference>
<protein>
    <submittedName>
        <fullName evidence="2">Uncharacterized protein</fullName>
    </submittedName>
</protein>
<proteinExistence type="predicted"/>
<evidence type="ECO:0000256" key="1">
    <source>
        <dbReference type="SAM" id="MobiDB-lite"/>
    </source>
</evidence>
<accession>A0ABY2IW01</accession>
<name>A0ABY2IW01_9MICO</name>
<keyword evidence="3" id="KW-1185">Reference proteome</keyword>